<dbReference type="Gene3D" id="3.40.50.1820">
    <property type="entry name" value="alpha/beta hydrolase"/>
    <property type="match status" value="1"/>
</dbReference>
<evidence type="ECO:0000259" key="3">
    <source>
        <dbReference type="Pfam" id="PF03959"/>
    </source>
</evidence>
<dbReference type="InterPro" id="IPR050593">
    <property type="entry name" value="LovG"/>
</dbReference>
<dbReference type="OrthoDB" id="414698at2759"/>
<organism evidence="4 5">
    <name type="scientific">Glarea lozoyensis (strain ATCC 20868 / MF5171)</name>
    <dbReference type="NCBI Taxonomy" id="1116229"/>
    <lineage>
        <taxon>Eukaryota</taxon>
        <taxon>Fungi</taxon>
        <taxon>Dikarya</taxon>
        <taxon>Ascomycota</taxon>
        <taxon>Pezizomycotina</taxon>
        <taxon>Leotiomycetes</taxon>
        <taxon>Helotiales</taxon>
        <taxon>Helotiaceae</taxon>
        <taxon>Glarea</taxon>
    </lineage>
</organism>
<dbReference type="EMBL" id="KE145368">
    <property type="protein sequence ID" value="EPE28676.1"/>
    <property type="molecule type" value="Genomic_DNA"/>
</dbReference>
<gene>
    <name evidence="4" type="ORF">GLAREA_09797</name>
</gene>
<dbReference type="PANTHER" id="PTHR48070:SF3">
    <property type="entry name" value="ESTERASE DBAE-RELATED"/>
    <property type="match status" value="1"/>
</dbReference>
<dbReference type="OMA" id="PRMLCLH"/>
<dbReference type="GO" id="GO:0005634">
    <property type="term" value="C:nucleus"/>
    <property type="evidence" value="ECO:0007669"/>
    <property type="project" value="TreeGrafter"/>
</dbReference>
<comment type="similarity">
    <text evidence="1">Belongs to the LovG family.</text>
</comment>
<evidence type="ECO:0000256" key="2">
    <source>
        <dbReference type="ARBA" id="ARBA00022801"/>
    </source>
</evidence>
<dbReference type="Proteomes" id="UP000016922">
    <property type="component" value="Unassembled WGS sequence"/>
</dbReference>
<dbReference type="HOGENOM" id="CLU_051938_0_2_1"/>
<dbReference type="InterPro" id="IPR029058">
    <property type="entry name" value="AB_hydrolase_fold"/>
</dbReference>
<sequence length="266" mass="29609">MPVATFDGQGEDTIHLPRILCLHGGGTNAKIFRAQCRVLRAELRSRFRLCFAEAPFTSQPGPDVVSVYRNFGPFRRWLRSEPGHPRIEPRLAADLIQQSLDAAMNEDDSKGATGEFVGLLGFSQGAKICASLLFRQQVMAEKLGLYQTTNYRFAILLAGRGPLVSMEPDLIMNPALVDASQIGFLRISDEQLLWRNECLLKIPTVHVHGTRDAGLELHRQLLNFHCDKESARLIEWDGDHRVPIKSKDVAAVVEQILNVAKETGVA</sequence>
<protein>
    <submittedName>
        <fullName evidence="4">Alpha/beta-Hydrolase</fullName>
    </submittedName>
</protein>
<dbReference type="InterPro" id="IPR005645">
    <property type="entry name" value="FSH-like_dom"/>
</dbReference>
<evidence type="ECO:0000313" key="4">
    <source>
        <dbReference type="EMBL" id="EPE28676.1"/>
    </source>
</evidence>
<dbReference type="KEGG" id="glz:GLAREA_09797"/>
<evidence type="ECO:0000313" key="5">
    <source>
        <dbReference type="Proteomes" id="UP000016922"/>
    </source>
</evidence>
<dbReference type="GeneID" id="19468844"/>
<reference evidence="4 5" key="1">
    <citation type="journal article" date="2013" name="BMC Genomics">
        <title>Genomics-driven discovery of the pneumocandin biosynthetic gene cluster in the fungus Glarea lozoyensis.</title>
        <authorList>
            <person name="Chen L."/>
            <person name="Yue Q."/>
            <person name="Zhang X."/>
            <person name="Xiang M."/>
            <person name="Wang C."/>
            <person name="Li S."/>
            <person name="Che Y."/>
            <person name="Ortiz-Lopez F.J."/>
            <person name="Bills G.F."/>
            <person name="Liu X."/>
            <person name="An Z."/>
        </authorList>
    </citation>
    <scope>NUCLEOTIDE SEQUENCE [LARGE SCALE GENOMIC DNA]</scope>
    <source>
        <strain evidence="5">ATCC 20868 / MF5171</strain>
    </source>
</reference>
<feature type="domain" description="Serine hydrolase" evidence="3">
    <location>
        <begin position="17"/>
        <end position="250"/>
    </location>
</feature>
<dbReference type="GO" id="GO:0005737">
    <property type="term" value="C:cytoplasm"/>
    <property type="evidence" value="ECO:0007669"/>
    <property type="project" value="TreeGrafter"/>
</dbReference>
<dbReference type="Pfam" id="PF03959">
    <property type="entry name" value="FSH1"/>
    <property type="match status" value="1"/>
</dbReference>
<dbReference type="PANTHER" id="PTHR48070">
    <property type="entry name" value="ESTERASE OVCA2"/>
    <property type="match status" value="1"/>
</dbReference>
<keyword evidence="2 4" id="KW-0378">Hydrolase</keyword>
<name>S3D9L0_GLAL2</name>
<dbReference type="GO" id="GO:0016787">
    <property type="term" value="F:hydrolase activity"/>
    <property type="evidence" value="ECO:0007669"/>
    <property type="project" value="UniProtKB-KW"/>
</dbReference>
<dbReference type="GO" id="GO:0044550">
    <property type="term" value="P:secondary metabolite biosynthetic process"/>
    <property type="evidence" value="ECO:0007669"/>
    <property type="project" value="TreeGrafter"/>
</dbReference>
<keyword evidence="5" id="KW-1185">Reference proteome</keyword>
<dbReference type="eggNOG" id="KOG2551">
    <property type="taxonomic scope" value="Eukaryota"/>
</dbReference>
<evidence type="ECO:0000256" key="1">
    <source>
        <dbReference type="ARBA" id="ARBA00005863"/>
    </source>
</evidence>
<dbReference type="AlphaFoldDB" id="S3D9L0"/>
<accession>S3D9L0</accession>
<dbReference type="SUPFAM" id="SSF53474">
    <property type="entry name" value="alpha/beta-Hydrolases"/>
    <property type="match status" value="1"/>
</dbReference>
<dbReference type="RefSeq" id="XP_008084584.1">
    <property type="nucleotide sequence ID" value="XM_008086393.1"/>
</dbReference>
<proteinExistence type="inferred from homology"/>